<dbReference type="PRINTS" id="PR00252">
    <property type="entry name" value="NRIONCHANNEL"/>
</dbReference>
<dbReference type="InterPro" id="IPR006202">
    <property type="entry name" value="Neur_chan_lig-bd"/>
</dbReference>
<keyword evidence="11" id="KW-1071">Ligand-gated ion channel</keyword>
<evidence type="ECO:0000256" key="11">
    <source>
        <dbReference type="ARBA" id="ARBA00023286"/>
    </source>
</evidence>
<evidence type="ECO:0000256" key="6">
    <source>
        <dbReference type="ARBA" id="ARBA00023065"/>
    </source>
</evidence>
<keyword evidence="9 17" id="KW-0675">Receptor</keyword>
<reference evidence="17 18" key="1">
    <citation type="journal article" date="2018" name="Sci. Rep.">
        <title>Genomic signatures of local adaptation to the degree of environmental predictability in rotifers.</title>
        <authorList>
            <person name="Franch-Gras L."/>
            <person name="Hahn C."/>
            <person name="Garcia-Roger E.M."/>
            <person name="Carmona M.J."/>
            <person name="Serra M."/>
            <person name="Gomez A."/>
        </authorList>
    </citation>
    <scope>NUCLEOTIDE SEQUENCE [LARGE SCALE GENOMIC DNA]</scope>
    <source>
        <strain evidence="17">HYR1</strain>
    </source>
</reference>
<dbReference type="CDD" id="cd19064">
    <property type="entry name" value="LGIC_TM_nAChR"/>
    <property type="match status" value="1"/>
</dbReference>
<dbReference type="InterPro" id="IPR036719">
    <property type="entry name" value="Neuro-gated_channel_TM_sf"/>
</dbReference>
<dbReference type="PANTHER" id="PTHR18945">
    <property type="entry name" value="NEUROTRANSMITTER GATED ION CHANNEL"/>
    <property type="match status" value="1"/>
</dbReference>
<dbReference type="OrthoDB" id="5975154at2759"/>
<comment type="caution">
    <text evidence="14">Lacks conserved residue(s) required for the propagation of feature annotation.</text>
</comment>
<evidence type="ECO:0000256" key="1">
    <source>
        <dbReference type="ARBA" id="ARBA00022448"/>
    </source>
</evidence>
<dbReference type="GO" id="GO:0004888">
    <property type="term" value="F:transmembrane signaling receptor activity"/>
    <property type="evidence" value="ECO:0007669"/>
    <property type="project" value="InterPro"/>
</dbReference>
<evidence type="ECO:0000313" key="17">
    <source>
        <dbReference type="EMBL" id="RNA28478.1"/>
    </source>
</evidence>
<organism evidence="17 18">
    <name type="scientific">Brachionus plicatilis</name>
    <name type="common">Marine rotifer</name>
    <name type="synonym">Brachionus muelleri</name>
    <dbReference type="NCBI Taxonomy" id="10195"/>
    <lineage>
        <taxon>Eukaryota</taxon>
        <taxon>Metazoa</taxon>
        <taxon>Spiralia</taxon>
        <taxon>Gnathifera</taxon>
        <taxon>Rotifera</taxon>
        <taxon>Eurotatoria</taxon>
        <taxon>Monogononta</taxon>
        <taxon>Pseudotrocha</taxon>
        <taxon>Ploima</taxon>
        <taxon>Brachionidae</taxon>
        <taxon>Brachionus</taxon>
    </lineage>
</organism>
<accession>A0A3M7RYP4</accession>
<comment type="caution">
    <text evidence="17">The sequence shown here is derived from an EMBL/GenBank/DDBJ whole genome shotgun (WGS) entry which is preliminary data.</text>
</comment>
<keyword evidence="2" id="KW-1003">Cell membrane</keyword>
<feature type="non-terminal residue" evidence="17">
    <location>
        <position position="1"/>
    </location>
</feature>
<dbReference type="InterPro" id="IPR036734">
    <property type="entry name" value="Neur_chan_lig-bd_sf"/>
</dbReference>
<evidence type="ECO:0000256" key="10">
    <source>
        <dbReference type="ARBA" id="ARBA00023180"/>
    </source>
</evidence>
<dbReference type="InterPro" id="IPR006201">
    <property type="entry name" value="Neur_channel"/>
</dbReference>
<comment type="similarity">
    <text evidence="14">Belongs to the ligand-gated ion channel (TC 1.A.9) family.</text>
</comment>
<keyword evidence="5" id="KW-0770">Synapse</keyword>
<keyword evidence="4 14" id="KW-1133">Transmembrane helix</keyword>
<dbReference type="FunFam" id="1.20.58.390:FF:000001">
    <property type="entry name" value="Neuronal nicotinic acetylcholine receptor subunit 3"/>
    <property type="match status" value="1"/>
</dbReference>
<evidence type="ECO:0000256" key="8">
    <source>
        <dbReference type="ARBA" id="ARBA00023157"/>
    </source>
</evidence>
<keyword evidence="10" id="KW-0325">Glycoprotein</keyword>
<dbReference type="PRINTS" id="PR00254">
    <property type="entry name" value="NICOTINICR"/>
</dbReference>
<dbReference type="InterPro" id="IPR006029">
    <property type="entry name" value="Neurotrans-gated_channel_TM"/>
</dbReference>
<evidence type="ECO:0000259" key="16">
    <source>
        <dbReference type="Pfam" id="PF02932"/>
    </source>
</evidence>
<feature type="domain" description="Neurotransmitter-gated ion-channel ligand-binding" evidence="15">
    <location>
        <begin position="2"/>
        <end position="178"/>
    </location>
</feature>
<evidence type="ECO:0000256" key="14">
    <source>
        <dbReference type="RuleBase" id="RU000687"/>
    </source>
</evidence>
<dbReference type="InterPro" id="IPR018000">
    <property type="entry name" value="Neurotransmitter_ion_chnl_CS"/>
</dbReference>
<evidence type="ECO:0000256" key="7">
    <source>
        <dbReference type="ARBA" id="ARBA00023136"/>
    </source>
</evidence>
<dbReference type="GO" id="GO:0045211">
    <property type="term" value="C:postsynaptic membrane"/>
    <property type="evidence" value="ECO:0007669"/>
    <property type="project" value="InterPro"/>
</dbReference>
<evidence type="ECO:0000256" key="13">
    <source>
        <dbReference type="ARBA" id="ARBA00034099"/>
    </source>
</evidence>
<dbReference type="Pfam" id="PF02932">
    <property type="entry name" value="Neur_chan_memb"/>
    <property type="match status" value="1"/>
</dbReference>
<keyword evidence="12 14" id="KW-0407">Ion channel</keyword>
<dbReference type="SUPFAM" id="SSF63712">
    <property type="entry name" value="Nicotinic receptor ligand binding domain-like"/>
    <property type="match status" value="1"/>
</dbReference>
<dbReference type="InterPro" id="IPR038050">
    <property type="entry name" value="Neuro_actylchol_rec"/>
</dbReference>
<feature type="transmembrane region" description="Helical" evidence="14">
    <location>
        <begin position="180"/>
        <end position="203"/>
    </location>
</feature>
<dbReference type="PROSITE" id="PS00236">
    <property type="entry name" value="NEUROTR_ION_CHANNEL"/>
    <property type="match status" value="1"/>
</dbReference>
<feature type="domain" description="Neurotransmitter-gated ion-channel transmembrane" evidence="16">
    <location>
        <begin position="186"/>
        <end position="391"/>
    </location>
</feature>
<evidence type="ECO:0000256" key="5">
    <source>
        <dbReference type="ARBA" id="ARBA00023018"/>
    </source>
</evidence>
<dbReference type="InterPro" id="IPR002394">
    <property type="entry name" value="Nicotinic_acetylcholine_rcpt"/>
</dbReference>
<dbReference type="Pfam" id="PF02931">
    <property type="entry name" value="Neur_chan_LBD"/>
    <property type="match status" value="1"/>
</dbReference>
<proteinExistence type="inferred from homology"/>
<evidence type="ECO:0000256" key="9">
    <source>
        <dbReference type="ARBA" id="ARBA00023170"/>
    </source>
</evidence>
<keyword evidence="7 14" id="KW-0472">Membrane</keyword>
<keyword evidence="1 14" id="KW-0813">Transport</keyword>
<protein>
    <submittedName>
        <fullName evidence="17">Acetylcholine receptor subunit alpha-like isoform X1</fullName>
    </submittedName>
</protein>
<evidence type="ECO:0000256" key="12">
    <source>
        <dbReference type="ARBA" id="ARBA00023303"/>
    </source>
</evidence>
<keyword evidence="18" id="KW-1185">Reference proteome</keyword>
<name>A0A3M7RYP4_BRAPC</name>
<dbReference type="Gene3D" id="2.70.170.10">
    <property type="entry name" value="Neurotransmitter-gated ion-channel ligand-binding domain"/>
    <property type="match status" value="1"/>
</dbReference>
<dbReference type="SUPFAM" id="SSF90112">
    <property type="entry name" value="Neurotransmitter-gated ion-channel transmembrane pore"/>
    <property type="match status" value="1"/>
</dbReference>
<gene>
    <name evidence="17" type="ORF">BpHYR1_050788</name>
</gene>
<dbReference type="Proteomes" id="UP000276133">
    <property type="component" value="Unassembled WGS sequence"/>
</dbReference>
<evidence type="ECO:0000256" key="4">
    <source>
        <dbReference type="ARBA" id="ARBA00022989"/>
    </source>
</evidence>
<evidence type="ECO:0000256" key="3">
    <source>
        <dbReference type="ARBA" id="ARBA00022692"/>
    </source>
</evidence>
<evidence type="ECO:0000256" key="2">
    <source>
        <dbReference type="ARBA" id="ARBA00022475"/>
    </source>
</evidence>
<comment type="subcellular location">
    <subcellularLocation>
        <location evidence="13">Synaptic cell membrane</location>
        <topology evidence="13">Multi-pass membrane protein</topology>
    </subcellularLocation>
</comment>
<evidence type="ECO:0000313" key="18">
    <source>
        <dbReference type="Proteomes" id="UP000276133"/>
    </source>
</evidence>
<keyword evidence="6 14" id="KW-0406">Ion transport</keyword>
<dbReference type="GO" id="GO:0022848">
    <property type="term" value="F:acetylcholine-gated monoatomic cation-selective channel activity"/>
    <property type="evidence" value="ECO:0007669"/>
    <property type="project" value="InterPro"/>
</dbReference>
<dbReference type="AlphaFoldDB" id="A0A3M7RYP4"/>
<sequence>INLKWNPVEYSNLTKISIPSTSIWIPDVILFNSADGKYEISLMTRAQVDYDGNVVWEPPAIFKSYCTIDVEFFPFDHQLCAMKFGSWTYDGHQCEFNFLKNKYFFIQKKVDLLHISQKKDNDPKKLETEIPIGIDLIDFHQNHEWDIMSVPAKRGILKNLGSDEFYPEITFNISIRRKSLFYTCNLIIPCICLTFLTVLTFYLPSESGEKISLCVSILLSLTVFISLPNDLMPPTSLVVPLIGKYLIFIIIVVTLSIACTIVVLNVHFRALSTHIIPKWARRLFLNVLPKFLLMKRPKLISQFSTRVLTEDFSAAARNKNRQKCLEEIKFGSFNSTCRIISNQQDVYNCDLMRDRRLLAKNKDSKINDKVMFRPSENIRKRAEALIFISNVKESVKYEQKEKKVR</sequence>
<dbReference type="STRING" id="10195.A0A3M7RYP4"/>
<feature type="transmembrane region" description="Helical" evidence="14">
    <location>
        <begin position="247"/>
        <end position="268"/>
    </location>
</feature>
<keyword evidence="3 14" id="KW-0812">Transmembrane</keyword>
<keyword evidence="8" id="KW-1015">Disulfide bond</keyword>
<dbReference type="EMBL" id="REGN01002389">
    <property type="protein sequence ID" value="RNA28478.1"/>
    <property type="molecule type" value="Genomic_DNA"/>
</dbReference>
<dbReference type="Gene3D" id="1.20.58.390">
    <property type="entry name" value="Neurotransmitter-gated ion-channel transmembrane domain"/>
    <property type="match status" value="1"/>
</dbReference>
<evidence type="ECO:0000259" key="15">
    <source>
        <dbReference type="Pfam" id="PF02931"/>
    </source>
</evidence>